<dbReference type="KEGG" id="aup:AsAng_0033340"/>
<accession>A0A916DUK4</accession>
<dbReference type="SUPFAM" id="SSF69318">
    <property type="entry name" value="Integrin alpha N-terminal domain"/>
    <property type="match status" value="3"/>
</dbReference>
<sequence length="1080" mass="121450">MKNIFFIALFIFNSLFFHETILAQSPLSLFKERSSTQTNITFSNNLIENRTNNVFKNSYFYNGGGVAIGDINNDGLADIYFTGNMVEDKLYLNKGNFVFEDITNSALIQAKGDWCTGVTMVDINADGYLDIYVSRSAQTVDLSANKNLLYINNGNLTFTEKAAAYNLNDSLSSTQAAFFDYDLDGDLDAYIMNIPGNEYENTDGNKSDHFYINDAGKYSDQSNKLKINNHAFGLGLSIGDLNNDGYPDIYISNDFEVKDYLYINQKDSFSDQVLSNMKHICNFGMGVDIGDFNNDGYLDLIQLDMAYSKHIRSKMNMPSMFPLDFWARVKRGNHHQYMANALQLNNGNTTFSDIGFLAGVAKTDWSWGTLFADFDNDGFKDIIITNGYQKDVRDRDTGVKIDQYLKNKGNVSFEELLLQTINLAPKISESNFVFKNNGNLTFDNKTTDWGLTKKVNSNGLAYADLDNDGDLDLVINNIDFPASIYENTNPNNNNYLAIKLKGTSKNKFAIGTRITIYTKAGQQMLEHFPTRGFQSSVDYKLHFGLGKQNKVDKMVIRWPDQKTTVLKNIRANQLLTLDYEQAKFSKLLTKETKPIFQDISKDFNLDYQHKENYFNDFNREVLLPHMLSKQGPYLTVADINQDGLDDLFIGAAKEHVASIYMQTKQNGFELSTPPDFEKDKLTEDLGALFIDVDNDNDLDLYITSGGNECTEGHHTLQDRLYINENGKFKKSTDRLPKMLTSTQVVKAADFDQDGDLDLFVGGRLVPGKYPAAPRSYLLQNNGGHYVDVTASYCKDLLQPGMVTGAEFGDVNGDGLVDLTLIGEWMPMMTFLNKGNRFEKIPPQKATESLWFSLKAVDIDKDGDLDFIGGNLGKNCKFKASLNKPFNIYADDFDNNGTWDMMMSSYEGNKNYPLRGRDCSSQQMPFITDSFPSFKAYAIAEITDICGPKIDQSLHLTARGFYTSIFLNDGHGNFTMKKLPSEAQFAPTKDILVEDLNKDGNLDLILVGNMYDVEVETVRYDAGRGAVLLGNGKGDFKALPPTKSGLFAWDNVKQIQKIKLGKKNIYLLAVNKGKLMAFEKL</sequence>
<keyword evidence="1" id="KW-0732">Signal</keyword>
<evidence type="ECO:0000313" key="4">
    <source>
        <dbReference type="Proteomes" id="UP001060919"/>
    </source>
</evidence>
<dbReference type="Proteomes" id="UP001060919">
    <property type="component" value="Chromosome"/>
</dbReference>
<dbReference type="InterPro" id="IPR013517">
    <property type="entry name" value="FG-GAP"/>
</dbReference>
<organism evidence="3 4">
    <name type="scientific">Aureispira anguillae</name>
    <dbReference type="NCBI Taxonomy" id="2864201"/>
    <lineage>
        <taxon>Bacteria</taxon>
        <taxon>Pseudomonadati</taxon>
        <taxon>Bacteroidota</taxon>
        <taxon>Saprospiria</taxon>
        <taxon>Saprospirales</taxon>
        <taxon>Saprospiraceae</taxon>
        <taxon>Aureispira</taxon>
    </lineage>
</organism>
<name>A0A916DUK4_9BACT</name>
<keyword evidence="4" id="KW-1185">Reference proteome</keyword>
<dbReference type="Gene3D" id="2.130.10.130">
    <property type="entry name" value="Integrin alpha, N-terminal"/>
    <property type="match status" value="5"/>
</dbReference>
<protein>
    <submittedName>
        <fullName evidence="3">VCBS repeat-containing protein</fullName>
    </submittedName>
</protein>
<dbReference type="PANTHER" id="PTHR16026">
    <property type="entry name" value="CARTILAGE ACIDIC PROTEIN 1"/>
    <property type="match status" value="1"/>
</dbReference>
<reference evidence="3" key="1">
    <citation type="submission" date="2022-09" db="EMBL/GenBank/DDBJ databases">
        <title>Aureispira anguillicida sp. nov., isolated from Leptocephalus of Japanese eel Anguilla japonica.</title>
        <authorList>
            <person name="Yuasa K."/>
            <person name="Mekata T."/>
            <person name="Ikunari K."/>
        </authorList>
    </citation>
    <scope>NUCLEOTIDE SEQUENCE</scope>
    <source>
        <strain evidence="3">EL160426</strain>
    </source>
</reference>
<evidence type="ECO:0000256" key="1">
    <source>
        <dbReference type="ARBA" id="ARBA00022729"/>
    </source>
</evidence>
<dbReference type="InterPro" id="IPR028994">
    <property type="entry name" value="Integrin_alpha_N"/>
</dbReference>
<proteinExistence type="predicted"/>
<dbReference type="InterPro" id="IPR011519">
    <property type="entry name" value="UnbV_ASPIC"/>
</dbReference>
<evidence type="ECO:0000313" key="3">
    <source>
        <dbReference type="EMBL" id="BDS12610.1"/>
    </source>
</evidence>
<dbReference type="Pfam" id="PF07593">
    <property type="entry name" value="UnbV_ASPIC"/>
    <property type="match status" value="1"/>
</dbReference>
<dbReference type="Pfam" id="PF13517">
    <property type="entry name" value="FG-GAP_3"/>
    <property type="match status" value="5"/>
</dbReference>
<dbReference type="InterPro" id="IPR027039">
    <property type="entry name" value="Crtac1"/>
</dbReference>
<dbReference type="PANTHER" id="PTHR16026:SF0">
    <property type="entry name" value="CARTILAGE ACIDIC PROTEIN 1"/>
    <property type="match status" value="1"/>
</dbReference>
<dbReference type="EMBL" id="AP026867">
    <property type="protein sequence ID" value="BDS12610.1"/>
    <property type="molecule type" value="Genomic_DNA"/>
</dbReference>
<evidence type="ECO:0000259" key="2">
    <source>
        <dbReference type="Pfam" id="PF07593"/>
    </source>
</evidence>
<dbReference type="RefSeq" id="WP_264787972.1">
    <property type="nucleotide sequence ID" value="NZ_AP026867.1"/>
</dbReference>
<dbReference type="AlphaFoldDB" id="A0A916DUK4"/>
<feature type="domain" description="ASPIC/UnbV" evidence="2">
    <location>
        <begin position="509"/>
        <end position="576"/>
    </location>
</feature>
<gene>
    <name evidence="3" type="ORF">AsAng_0033340</name>
</gene>